<dbReference type="EMBL" id="AANZ01000025">
    <property type="protein sequence ID" value="EAQ77979.1"/>
    <property type="molecule type" value="Genomic_DNA"/>
</dbReference>
<organism evidence="3 4">
    <name type="scientific">Blastopirellula marina DSM 3645</name>
    <dbReference type="NCBI Taxonomy" id="314230"/>
    <lineage>
        <taxon>Bacteria</taxon>
        <taxon>Pseudomonadati</taxon>
        <taxon>Planctomycetota</taxon>
        <taxon>Planctomycetia</taxon>
        <taxon>Pirellulales</taxon>
        <taxon>Pirellulaceae</taxon>
        <taxon>Blastopirellula</taxon>
    </lineage>
</organism>
<dbReference type="PANTHER" id="PTHR30093">
    <property type="entry name" value="GENERAL SECRETION PATHWAY PROTEIN G"/>
    <property type="match status" value="1"/>
</dbReference>
<feature type="transmembrane region" description="Helical" evidence="1">
    <location>
        <begin position="15"/>
        <end position="40"/>
    </location>
</feature>
<comment type="caution">
    <text evidence="3">The sequence shown here is derived from an EMBL/GenBank/DDBJ whole genome shotgun (WGS) entry which is preliminary data.</text>
</comment>
<dbReference type="RefSeq" id="WP_002651111.1">
    <property type="nucleotide sequence ID" value="NZ_CH672376.1"/>
</dbReference>
<reference evidence="3 4" key="1">
    <citation type="submission" date="2006-02" db="EMBL/GenBank/DDBJ databases">
        <authorList>
            <person name="Amann R."/>
            <person name="Ferriera S."/>
            <person name="Johnson J."/>
            <person name="Kravitz S."/>
            <person name="Halpern A."/>
            <person name="Remington K."/>
            <person name="Beeson K."/>
            <person name="Tran B."/>
            <person name="Rogers Y.-H."/>
            <person name="Friedman R."/>
            <person name="Venter J.C."/>
        </authorList>
    </citation>
    <scope>NUCLEOTIDE SEQUENCE [LARGE SCALE GENOMIC DNA]</scope>
    <source>
        <strain evidence="3 4">DSM 3645</strain>
    </source>
</reference>
<evidence type="ECO:0000256" key="1">
    <source>
        <dbReference type="SAM" id="Phobius"/>
    </source>
</evidence>
<dbReference type="Proteomes" id="UP000004358">
    <property type="component" value="Unassembled WGS sequence"/>
</dbReference>
<dbReference type="PANTHER" id="PTHR30093:SF2">
    <property type="entry name" value="TYPE II SECRETION SYSTEM PROTEIN H"/>
    <property type="match status" value="1"/>
</dbReference>
<dbReference type="STRING" id="314230.DSM3645_16065"/>
<keyword evidence="1" id="KW-1133">Transmembrane helix</keyword>
<dbReference type="InterPro" id="IPR012902">
    <property type="entry name" value="N_methyl_site"/>
</dbReference>
<dbReference type="InterPro" id="IPR027558">
    <property type="entry name" value="Pre_pil_HX9DG_C"/>
</dbReference>
<evidence type="ECO:0000313" key="4">
    <source>
        <dbReference type="Proteomes" id="UP000004358"/>
    </source>
</evidence>
<evidence type="ECO:0000259" key="2">
    <source>
        <dbReference type="Pfam" id="PF07596"/>
    </source>
</evidence>
<dbReference type="Gene3D" id="3.30.700.10">
    <property type="entry name" value="Glycoprotein, Type 4 Pilin"/>
    <property type="match status" value="1"/>
</dbReference>
<dbReference type="OrthoDB" id="241095at2"/>
<dbReference type="NCBIfam" id="TIGR04294">
    <property type="entry name" value="pre_pil_HX9DG"/>
    <property type="match status" value="1"/>
</dbReference>
<dbReference type="AlphaFoldDB" id="A3ZZQ9"/>
<name>A3ZZQ9_9BACT</name>
<sequence length="330" mass="35940">MKNHRTAIGGRLGRWGFTLVELLVVIAIIGVLIALLLPAVQQAREAARRMQCTNQMKQLGLALHNYHDTHLAFPPAVINPGCVGGDSSPFPATMKDNVRNITGHLLILPFLEQGALHSKLDFRYPMGLAAHGDVSDPSATDAAGNMAALQGTRLDFFACPSDPFDVVGDDDSTSGYYYNKDYYRTSYGFISSDWSDHGDNAKLLWGSTANNASQRPAFGINGSAKMGDITDGMSNTVIMAESRMEKADDRWGPFWGAWTNTYWLKMGEGINVPDTPPSPLQYARAPGSHHPGGCNALFGDGSIHFLKETTPLATLKYLVRIADDQVLSEY</sequence>
<keyword evidence="1" id="KW-0812">Transmembrane</keyword>
<gene>
    <name evidence="3" type="ORF">DSM3645_16065</name>
</gene>
<dbReference type="InterPro" id="IPR045584">
    <property type="entry name" value="Pilin-like"/>
</dbReference>
<dbReference type="InterPro" id="IPR011453">
    <property type="entry name" value="DUF1559"/>
</dbReference>
<dbReference type="SUPFAM" id="SSF54523">
    <property type="entry name" value="Pili subunits"/>
    <property type="match status" value="1"/>
</dbReference>
<accession>A3ZZQ9</accession>
<dbReference type="eggNOG" id="COG2165">
    <property type="taxonomic scope" value="Bacteria"/>
</dbReference>
<dbReference type="NCBIfam" id="TIGR02532">
    <property type="entry name" value="IV_pilin_GFxxxE"/>
    <property type="match status" value="1"/>
</dbReference>
<dbReference type="Pfam" id="PF07963">
    <property type="entry name" value="N_methyl"/>
    <property type="match status" value="1"/>
</dbReference>
<proteinExistence type="predicted"/>
<dbReference type="HOGENOM" id="CLU_041661_0_0_0"/>
<feature type="domain" description="DUF1559" evidence="2">
    <location>
        <begin position="41"/>
        <end position="310"/>
    </location>
</feature>
<evidence type="ECO:0000313" key="3">
    <source>
        <dbReference type="EMBL" id="EAQ77979.1"/>
    </source>
</evidence>
<keyword evidence="1" id="KW-0472">Membrane</keyword>
<protein>
    <recommendedName>
        <fullName evidence="2">DUF1559 domain-containing protein</fullName>
    </recommendedName>
</protein>
<dbReference type="Pfam" id="PF07596">
    <property type="entry name" value="SBP_bac_10"/>
    <property type="match status" value="1"/>
</dbReference>